<keyword evidence="3" id="KW-1185">Reference proteome</keyword>
<organism evidence="2 3">
    <name type="scientific">Ureibacillus suwonensis</name>
    <dbReference type="NCBI Taxonomy" id="313007"/>
    <lineage>
        <taxon>Bacteria</taxon>
        <taxon>Bacillati</taxon>
        <taxon>Bacillota</taxon>
        <taxon>Bacilli</taxon>
        <taxon>Bacillales</taxon>
        <taxon>Caryophanaceae</taxon>
        <taxon>Ureibacillus</taxon>
    </lineage>
</organism>
<name>A0ABW0RA18_9BACL</name>
<dbReference type="RefSeq" id="WP_244878053.1">
    <property type="nucleotide sequence ID" value="NZ_JBHSNQ010000035.1"/>
</dbReference>
<evidence type="ECO:0000313" key="2">
    <source>
        <dbReference type="EMBL" id="MFC5540710.1"/>
    </source>
</evidence>
<reference evidence="3" key="1">
    <citation type="journal article" date="2019" name="Int. J. Syst. Evol. Microbiol.">
        <title>The Global Catalogue of Microorganisms (GCM) 10K type strain sequencing project: providing services to taxonomists for standard genome sequencing and annotation.</title>
        <authorList>
            <consortium name="The Broad Institute Genomics Platform"/>
            <consortium name="The Broad Institute Genome Sequencing Center for Infectious Disease"/>
            <person name="Wu L."/>
            <person name="Ma J."/>
        </authorList>
    </citation>
    <scope>NUCLEOTIDE SEQUENCE [LARGE SCALE GENOMIC DNA]</scope>
    <source>
        <strain evidence="3">CCUG 56331</strain>
    </source>
</reference>
<feature type="transmembrane region" description="Helical" evidence="1">
    <location>
        <begin position="52"/>
        <end position="74"/>
    </location>
</feature>
<accession>A0ABW0RA18</accession>
<evidence type="ECO:0000313" key="3">
    <source>
        <dbReference type="Proteomes" id="UP001595978"/>
    </source>
</evidence>
<keyword evidence="1" id="KW-1133">Transmembrane helix</keyword>
<gene>
    <name evidence="2" type="ORF">ACFPOH_02805</name>
</gene>
<dbReference type="GeneID" id="87581708"/>
<protein>
    <submittedName>
        <fullName evidence="2">DUF3784 domain-containing protein</fullName>
    </submittedName>
</protein>
<feature type="transmembrane region" description="Helical" evidence="1">
    <location>
        <begin position="80"/>
        <end position="101"/>
    </location>
</feature>
<dbReference type="EMBL" id="JBHSNQ010000035">
    <property type="protein sequence ID" value="MFC5540710.1"/>
    <property type="molecule type" value="Genomic_DNA"/>
</dbReference>
<sequence>MSLNTDFSTAIVICIITGLLFILVGWLIWRKKKLKLIAGYDEKQYKGDKNKLARVMGIYSITLGIIIIIFPFLMEYLGDWSSWILIGIIVLLTFFTLIRVYF</sequence>
<dbReference type="Pfam" id="PF12650">
    <property type="entry name" value="DUF3784"/>
    <property type="match status" value="1"/>
</dbReference>
<keyword evidence="1" id="KW-0472">Membrane</keyword>
<dbReference type="InterPro" id="IPR017259">
    <property type="entry name" value="UCP037672"/>
</dbReference>
<evidence type="ECO:0000256" key="1">
    <source>
        <dbReference type="SAM" id="Phobius"/>
    </source>
</evidence>
<feature type="transmembrane region" description="Helical" evidence="1">
    <location>
        <begin position="6"/>
        <end position="29"/>
    </location>
</feature>
<keyword evidence="1" id="KW-0812">Transmembrane</keyword>
<dbReference type="Proteomes" id="UP001595978">
    <property type="component" value="Unassembled WGS sequence"/>
</dbReference>
<comment type="caution">
    <text evidence="2">The sequence shown here is derived from an EMBL/GenBank/DDBJ whole genome shotgun (WGS) entry which is preliminary data.</text>
</comment>
<proteinExistence type="predicted"/>